<proteinExistence type="predicted"/>
<dbReference type="InterPro" id="IPR042099">
    <property type="entry name" value="ANL_N_sf"/>
</dbReference>
<organism evidence="2 3">
    <name type="scientific">Mesonia sediminis</name>
    <dbReference type="NCBI Taxonomy" id="1703946"/>
    <lineage>
        <taxon>Bacteria</taxon>
        <taxon>Pseudomonadati</taxon>
        <taxon>Bacteroidota</taxon>
        <taxon>Flavobacteriia</taxon>
        <taxon>Flavobacteriales</taxon>
        <taxon>Flavobacteriaceae</taxon>
        <taxon>Mesonia</taxon>
    </lineage>
</organism>
<gene>
    <name evidence="2" type="ORF">ACFSQ0_06455</name>
</gene>
<keyword evidence="3" id="KW-1185">Reference proteome</keyword>
<dbReference type="Pfam" id="PF00501">
    <property type="entry name" value="AMP-binding"/>
    <property type="match status" value="1"/>
</dbReference>
<dbReference type="RefSeq" id="WP_379045830.1">
    <property type="nucleotide sequence ID" value="NZ_JBHULZ010000026.1"/>
</dbReference>
<dbReference type="Gene3D" id="3.40.50.12780">
    <property type="entry name" value="N-terminal domain of ligase-like"/>
    <property type="match status" value="1"/>
</dbReference>
<dbReference type="SUPFAM" id="SSF56801">
    <property type="entry name" value="Acetyl-CoA synthetase-like"/>
    <property type="match status" value="1"/>
</dbReference>
<evidence type="ECO:0000259" key="1">
    <source>
        <dbReference type="Pfam" id="PF00501"/>
    </source>
</evidence>
<comment type="caution">
    <text evidence="2">The sequence shown here is derived from an EMBL/GenBank/DDBJ whole genome shotgun (WGS) entry which is preliminary data.</text>
</comment>
<dbReference type="InterPro" id="IPR000873">
    <property type="entry name" value="AMP-dep_synth/lig_dom"/>
</dbReference>
<protein>
    <submittedName>
        <fullName evidence="2">AMP-binding protein</fullName>
    </submittedName>
</protein>
<dbReference type="Proteomes" id="UP001597357">
    <property type="component" value="Unassembled WGS sequence"/>
</dbReference>
<dbReference type="InterPro" id="IPR045851">
    <property type="entry name" value="AMP-bd_C_sf"/>
</dbReference>
<dbReference type="PANTHER" id="PTHR43201:SF32">
    <property type="entry name" value="2-SUCCINYLBENZOATE--COA LIGASE, CHLOROPLASTIC_PEROXISOMAL"/>
    <property type="match status" value="1"/>
</dbReference>
<sequence length="356" mass="39632">MHPDFKLNGLNYTAFKTQSLNELTAEKKAFYSAVNDFITDWQSANAEVEVQTSGSTGKPKSIKLSKTAMRASAEATGEYFNLPAQTSAFLCLPVSYIAGKMMLVRAMQLGWHLDLGLPRSNPLDANTKQYDFSAMTPFQVSHSLDDLHNINKLIVGGGALSNLQVQAVQALKTQVFETYGMTETITHIAARPVNHTPQKNVAFTALPQVSLSVDQRNCLQIDAPRISPTKIQTNDVVQLLDAHSFYWKGRYDRVINTGGVKVFPEVIERKLSNLLPERFFVAGLPHKDLGEQVVLVVETAPSAVTEQDLYNRLNNMKNLEKYELPKKILCVAKFTETHTGKVQRQQTLASYLNKNA</sequence>
<feature type="domain" description="AMP-dependent synthetase/ligase" evidence="1">
    <location>
        <begin position="52"/>
        <end position="195"/>
    </location>
</feature>
<dbReference type="EMBL" id="JBHULZ010000026">
    <property type="protein sequence ID" value="MFD2697628.1"/>
    <property type="molecule type" value="Genomic_DNA"/>
</dbReference>
<reference evidence="3" key="1">
    <citation type="journal article" date="2019" name="Int. J. Syst. Evol. Microbiol.">
        <title>The Global Catalogue of Microorganisms (GCM) 10K type strain sequencing project: providing services to taxonomists for standard genome sequencing and annotation.</title>
        <authorList>
            <consortium name="The Broad Institute Genomics Platform"/>
            <consortium name="The Broad Institute Genome Sequencing Center for Infectious Disease"/>
            <person name="Wu L."/>
            <person name="Ma J."/>
        </authorList>
    </citation>
    <scope>NUCLEOTIDE SEQUENCE [LARGE SCALE GENOMIC DNA]</scope>
    <source>
        <strain evidence="3">KCTC 42255</strain>
    </source>
</reference>
<dbReference type="PANTHER" id="PTHR43201">
    <property type="entry name" value="ACYL-COA SYNTHETASE"/>
    <property type="match status" value="1"/>
</dbReference>
<accession>A0ABW5SDQ6</accession>
<evidence type="ECO:0000313" key="2">
    <source>
        <dbReference type="EMBL" id="MFD2697628.1"/>
    </source>
</evidence>
<dbReference type="Gene3D" id="3.30.300.30">
    <property type="match status" value="1"/>
</dbReference>
<name>A0ABW5SDQ6_9FLAO</name>
<evidence type="ECO:0000313" key="3">
    <source>
        <dbReference type="Proteomes" id="UP001597357"/>
    </source>
</evidence>